<dbReference type="NCBIfam" id="TIGR01297">
    <property type="entry name" value="CDF"/>
    <property type="match status" value="1"/>
</dbReference>
<proteinExistence type="inferred from homology"/>
<evidence type="ECO:0000313" key="9">
    <source>
        <dbReference type="EMBL" id="KXZ39183.1"/>
    </source>
</evidence>
<dbReference type="GO" id="GO:0006493">
    <property type="term" value="P:protein O-linked glycosylation"/>
    <property type="evidence" value="ECO:0007669"/>
    <property type="project" value="InterPro"/>
</dbReference>
<feature type="transmembrane region" description="Helical" evidence="7">
    <location>
        <begin position="12"/>
        <end position="32"/>
    </location>
</feature>
<dbReference type="PATRIC" id="fig|1121328.3.peg.257"/>
<dbReference type="Gene3D" id="1.20.1510.10">
    <property type="entry name" value="Cation efflux protein transmembrane domain"/>
    <property type="match status" value="1"/>
</dbReference>
<evidence type="ECO:0000256" key="2">
    <source>
        <dbReference type="ARBA" id="ARBA00008114"/>
    </source>
</evidence>
<organism evidence="9 11">
    <name type="scientific">Alkalithermobacter thermoalcaliphilus JW-YL-7 = DSM 7308</name>
    <dbReference type="NCBI Taxonomy" id="1121328"/>
    <lineage>
        <taxon>Bacteria</taxon>
        <taxon>Bacillati</taxon>
        <taxon>Bacillota</taxon>
        <taxon>Clostridia</taxon>
        <taxon>Peptostreptococcales</taxon>
        <taxon>Tepidibacteraceae</taxon>
        <taxon>Alkalithermobacter</taxon>
    </lineage>
</organism>
<comment type="subcellular location">
    <subcellularLocation>
        <location evidence="1">Membrane</location>
        <topology evidence="1">Multi-pass membrane protein</topology>
    </subcellularLocation>
</comment>
<evidence type="ECO:0000313" key="10">
    <source>
        <dbReference type="EMBL" id="SHL32160.1"/>
    </source>
</evidence>
<keyword evidence="12" id="KW-1185">Reference proteome</keyword>
<dbReference type="EMBL" id="LSFY01000001">
    <property type="protein sequence ID" value="KXZ39183.1"/>
    <property type="molecule type" value="Genomic_DNA"/>
</dbReference>
<dbReference type="GO" id="GO:0015093">
    <property type="term" value="F:ferrous iron transmembrane transporter activity"/>
    <property type="evidence" value="ECO:0007669"/>
    <property type="project" value="TreeGrafter"/>
</dbReference>
<dbReference type="SUPFAM" id="SSF161111">
    <property type="entry name" value="Cation efflux protein transmembrane domain-like"/>
    <property type="match status" value="1"/>
</dbReference>
<evidence type="ECO:0000256" key="4">
    <source>
        <dbReference type="ARBA" id="ARBA00022692"/>
    </source>
</evidence>
<gene>
    <name evidence="9" type="ORF">JWYL7_0258</name>
    <name evidence="10" type="ORF">SAMN05661008_01867</name>
</gene>
<evidence type="ECO:0000256" key="6">
    <source>
        <dbReference type="ARBA" id="ARBA00023136"/>
    </source>
</evidence>
<evidence type="ECO:0000256" key="3">
    <source>
        <dbReference type="ARBA" id="ARBA00022448"/>
    </source>
</evidence>
<reference evidence="10 12" key="2">
    <citation type="submission" date="2016-11" db="EMBL/GenBank/DDBJ databases">
        <authorList>
            <person name="Varghese N."/>
            <person name="Submissions S."/>
        </authorList>
    </citation>
    <scope>NUCLEOTIDE SEQUENCE [LARGE SCALE GENOMIC DNA]</scope>
    <source>
        <strain evidence="10 12">DSM 7308</strain>
    </source>
</reference>
<evidence type="ECO:0000256" key="5">
    <source>
        <dbReference type="ARBA" id="ARBA00022989"/>
    </source>
</evidence>
<evidence type="ECO:0000256" key="7">
    <source>
        <dbReference type="SAM" id="Phobius"/>
    </source>
</evidence>
<dbReference type="Pfam" id="PF01545">
    <property type="entry name" value="Cation_efflux"/>
    <property type="match status" value="1"/>
</dbReference>
<dbReference type="OrthoDB" id="2388015at2"/>
<dbReference type="InterPro" id="IPR050291">
    <property type="entry name" value="CDF_Transporter"/>
</dbReference>
<evidence type="ECO:0000313" key="12">
    <source>
        <dbReference type="Proteomes" id="UP000323392"/>
    </source>
</evidence>
<evidence type="ECO:0000256" key="1">
    <source>
        <dbReference type="ARBA" id="ARBA00004141"/>
    </source>
</evidence>
<comment type="caution">
    <text evidence="9">The sequence shown here is derived from an EMBL/GenBank/DDBJ whole genome shotgun (WGS) entry which is preliminary data.</text>
</comment>
<dbReference type="InterPro" id="IPR027469">
    <property type="entry name" value="Cation_efflux_TMD_sf"/>
</dbReference>
<accession>A0A150FNH6</accession>
<name>A0A150FNH6_CLOPD</name>
<feature type="transmembrane region" description="Helical" evidence="7">
    <location>
        <begin position="80"/>
        <end position="105"/>
    </location>
</feature>
<dbReference type="PANTHER" id="PTHR43840">
    <property type="entry name" value="MITOCHONDRIAL METAL TRANSPORTER 1-RELATED"/>
    <property type="match status" value="1"/>
</dbReference>
<keyword evidence="6 7" id="KW-0472">Membrane</keyword>
<keyword evidence="3" id="KW-0813">Transport</keyword>
<dbReference type="GO" id="GO:0012505">
    <property type="term" value="C:endomembrane system"/>
    <property type="evidence" value="ECO:0007669"/>
    <property type="project" value="UniProtKB-SubCell"/>
</dbReference>
<dbReference type="InterPro" id="IPR002524">
    <property type="entry name" value="Cation_efflux"/>
</dbReference>
<dbReference type="InterPro" id="IPR058533">
    <property type="entry name" value="Cation_efflux_TM"/>
</dbReference>
<keyword evidence="4 7" id="KW-0812">Transmembrane</keyword>
<dbReference type="AlphaFoldDB" id="A0A150FNH6"/>
<dbReference type="EMBL" id="FRBG01000023">
    <property type="protein sequence ID" value="SHL32160.1"/>
    <property type="molecule type" value="Genomic_DNA"/>
</dbReference>
<feature type="transmembrane region" description="Helical" evidence="7">
    <location>
        <begin position="38"/>
        <end position="59"/>
    </location>
</feature>
<feature type="transmembrane region" description="Helical" evidence="7">
    <location>
        <begin position="111"/>
        <end position="134"/>
    </location>
</feature>
<dbReference type="Proteomes" id="UP000323392">
    <property type="component" value="Unassembled WGS sequence"/>
</dbReference>
<reference evidence="9 11" key="1">
    <citation type="submission" date="2016-02" db="EMBL/GenBank/DDBJ databases">
        <title>Draft genome sequence for Clostridium paradoxum JW-YL-7.</title>
        <authorList>
            <person name="Utturkar S.M."/>
            <person name="Lancaster A."/>
            <person name="Poole F.L."/>
            <person name="Adams M.W."/>
            <person name="Brown S.D."/>
        </authorList>
    </citation>
    <scope>NUCLEOTIDE SEQUENCE [LARGE SCALE GENOMIC DNA]</scope>
    <source>
        <strain evidence="9 11">JW-YL-7</strain>
    </source>
</reference>
<dbReference type="GO" id="GO:0005886">
    <property type="term" value="C:plasma membrane"/>
    <property type="evidence" value="ECO:0007669"/>
    <property type="project" value="TreeGrafter"/>
</dbReference>
<evidence type="ECO:0000259" key="8">
    <source>
        <dbReference type="Pfam" id="PF01545"/>
    </source>
</evidence>
<sequence>MKSKQQDDQRILLISVIAAIIFAVAGMVWGLILSSQIILFDGLYSLISVALSLLSLYSVSYMKKKDWRKYPFGKEMIQPLVIIVRYSVILILVIASLIAAIFSLFTGGREILLNSALVYTIFASFACYVVYFWLKRKEAKGSSGLVTAEKNQWMMDTYISFGVLLGFALAKGMTQIDSLVKFVPYADPAMVTIVSIVFIKVPFLEIKDALNEILEKKPDHPLVEPIENKVKEIEKQYRIKESFVRLTKVGEQLWIEIDFVVTKDTMVKSIDDQDQVREEIARVVKDTPHWLTVSFTGKRKWAI</sequence>
<feature type="domain" description="Cation efflux protein transmembrane" evidence="8">
    <location>
        <begin position="12"/>
        <end position="214"/>
    </location>
</feature>
<keyword evidence="5 7" id="KW-1133">Transmembrane helix</keyword>
<dbReference type="Proteomes" id="UP000092605">
    <property type="component" value="Unassembled WGS sequence"/>
</dbReference>
<dbReference type="GO" id="GO:0006882">
    <property type="term" value="P:intracellular zinc ion homeostasis"/>
    <property type="evidence" value="ECO:0007669"/>
    <property type="project" value="TreeGrafter"/>
</dbReference>
<protein>
    <submittedName>
        <fullName evidence="9">Cation diffusion facilitator family transporter</fullName>
    </submittedName>
</protein>
<dbReference type="STRING" id="1121328.JWYL7_0258"/>
<comment type="similarity">
    <text evidence="2">Belongs to the cation diffusion facilitator (CDF) transporter (TC 2.A.4) family.</text>
</comment>
<evidence type="ECO:0000313" key="11">
    <source>
        <dbReference type="Proteomes" id="UP000092605"/>
    </source>
</evidence>
<dbReference type="GO" id="GO:0015086">
    <property type="term" value="F:cadmium ion transmembrane transporter activity"/>
    <property type="evidence" value="ECO:0007669"/>
    <property type="project" value="TreeGrafter"/>
</dbReference>
<dbReference type="GO" id="GO:0015341">
    <property type="term" value="F:zinc efflux antiporter activity"/>
    <property type="evidence" value="ECO:0007669"/>
    <property type="project" value="TreeGrafter"/>
</dbReference>
<dbReference type="RefSeq" id="WP_066067895.1">
    <property type="nucleotide sequence ID" value="NZ_FRBG01000023.1"/>
</dbReference>
<dbReference type="PANTHER" id="PTHR43840:SF15">
    <property type="entry name" value="MITOCHONDRIAL METAL TRANSPORTER 1-RELATED"/>
    <property type="match status" value="1"/>
</dbReference>
<dbReference type="GO" id="GO:0000030">
    <property type="term" value="F:mannosyltransferase activity"/>
    <property type="evidence" value="ECO:0007669"/>
    <property type="project" value="InterPro"/>
</dbReference>